<dbReference type="CDD" id="cd05466">
    <property type="entry name" value="PBP2_LTTR_substrate"/>
    <property type="match status" value="1"/>
</dbReference>
<dbReference type="Proteomes" id="UP000051439">
    <property type="component" value="Unassembled WGS sequence"/>
</dbReference>
<evidence type="ECO:0000313" key="7">
    <source>
        <dbReference type="Proteomes" id="UP000051439"/>
    </source>
</evidence>
<dbReference type="InterPro" id="IPR005119">
    <property type="entry name" value="LysR_subst-bd"/>
</dbReference>
<dbReference type="InterPro" id="IPR036390">
    <property type="entry name" value="WH_DNA-bd_sf"/>
</dbReference>
<evidence type="ECO:0000256" key="1">
    <source>
        <dbReference type="ARBA" id="ARBA00009437"/>
    </source>
</evidence>
<reference evidence="6 7" key="1">
    <citation type="journal article" date="2015" name="Genome Announc.">
        <title>Expanding the biotechnology potential of lactobacilli through comparative genomics of 213 strains and associated genera.</title>
        <authorList>
            <person name="Sun Z."/>
            <person name="Harris H.M."/>
            <person name="McCann A."/>
            <person name="Guo C."/>
            <person name="Argimon S."/>
            <person name="Zhang W."/>
            <person name="Yang X."/>
            <person name="Jeffery I.B."/>
            <person name="Cooney J.C."/>
            <person name="Kagawa T.F."/>
            <person name="Liu W."/>
            <person name="Song Y."/>
            <person name="Salvetti E."/>
            <person name="Wrobel A."/>
            <person name="Rasinkangas P."/>
            <person name="Parkhill J."/>
            <person name="Rea M.C."/>
            <person name="O'Sullivan O."/>
            <person name="Ritari J."/>
            <person name="Douillard F.P."/>
            <person name="Paul Ross R."/>
            <person name="Yang R."/>
            <person name="Briner A.E."/>
            <person name="Felis G.E."/>
            <person name="de Vos W.M."/>
            <person name="Barrangou R."/>
            <person name="Klaenhammer T.R."/>
            <person name="Caufield P.W."/>
            <person name="Cui Y."/>
            <person name="Zhang H."/>
            <person name="O'Toole P.W."/>
        </authorList>
    </citation>
    <scope>NUCLEOTIDE SEQUENCE [LARGE SCALE GENOMIC DNA]</scope>
    <source>
        <strain evidence="6 7">DSM 19906</strain>
    </source>
</reference>
<dbReference type="GO" id="GO:0005829">
    <property type="term" value="C:cytosol"/>
    <property type="evidence" value="ECO:0007669"/>
    <property type="project" value="TreeGrafter"/>
</dbReference>
<keyword evidence="4" id="KW-0804">Transcription</keyword>
<comment type="caution">
    <text evidence="6">The sequence shown here is derived from an EMBL/GenBank/DDBJ whole genome shotgun (WGS) entry which is preliminary data.</text>
</comment>
<dbReference type="PATRIC" id="fig|1423766.4.peg.1226"/>
<dbReference type="Gene3D" id="3.40.190.290">
    <property type="match status" value="1"/>
</dbReference>
<evidence type="ECO:0000256" key="4">
    <source>
        <dbReference type="ARBA" id="ARBA00023163"/>
    </source>
</evidence>
<dbReference type="PANTHER" id="PTHR30419">
    <property type="entry name" value="HTH-TYPE TRANSCRIPTIONAL REGULATOR YBHD"/>
    <property type="match status" value="1"/>
</dbReference>
<keyword evidence="3" id="KW-0238">DNA-binding</keyword>
<dbReference type="Pfam" id="PF00126">
    <property type="entry name" value="HTH_1"/>
    <property type="match status" value="1"/>
</dbReference>
<name>A0A0R1NS36_9LACO</name>
<proteinExistence type="inferred from homology"/>
<gene>
    <name evidence="6" type="ORF">FC98_GL001189</name>
</gene>
<dbReference type="EMBL" id="AZEB01000002">
    <property type="protein sequence ID" value="KRL23149.1"/>
    <property type="molecule type" value="Genomic_DNA"/>
</dbReference>
<dbReference type="FunFam" id="1.10.10.10:FF:000001">
    <property type="entry name" value="LysR family transcriptional regulator"/>
    <property type="match status" value="1"/>
</dbReference>
<dbReference type="Pfam" id="PF03466">
    <property type="entry name" value="LysR_substrate"/>
    <property type="match status" value="1"/>
</dbReference>
<protein>
    <submittedName>
        <fullName evidence="6">Transcriptional regulator, LysR family</fullName>
    </submittedName>
</protein>
<dbReference type="GO" id="GO:0003677">
    <property type="term" value="F:DNA binding"/>
    <property type="evidence" value="ECO:0007669"/>
    <property type="project" value="UniProtKB-KW"/>
</dbReference>
<dbReference type="PRINTS" id="PR00039">
    <property type="entry name" value="HTHLYSR"/>
</dbReference>
<organism evidence="6 7">
    <name type="scientific">Lentilactobacillus kisonensis DSM 19906 = JCM 15041</name>
    <dbReference type="NCBI Taxonomy" id="1423766"/>
    <lineage>
        <taxon>Bacteria</taxon>
        <taxon>Bacillati</taxon>
        <taxon>Bacillota</taxon>
        <taxon>Bacilli</taxon>
        <taxon>Lactobacillales</taxon>
        <taxon>Lactobacillaceae</taxon>
        <taxon>Lentilactobacillus</taxon>
    </lineage>
</organism>
<dbReference type="InterPro" id="IPR000847">
    <property type="entry name" value="LysR_HTH_N"/>
</dbReference>
<comment type="similarity">
    <text evidence="1">Belongs to the LysR transcriptional regulatory family.</text>
</comment>
<dbReference type="SUPFAM" id="SSF46785">
    <property type="entry name" value="Winged helix' DNA-binding domain"/>
    <property type="match status" value="1"/>
</dbReference>
<accession>A0A0R1NS36</accession>
<dbReference type="Gene3D" id="1.10.10.10">
    <property type="entry name" value="Winged helix-like DNA-binding domain superfamily/Winged helix DNA-binding domain"/>
    <property type="match status" value="1"/>
</dbReference>
<sequence length="295" mass="33270">MELRILRYFITIVREGNISGAANVLHISQSTLSRQIQDLEAELDTTLFIRGSRQIKLTSDGQFLYARAGEMIQLADSTTHAINAKDIISGDLFIGAGENFTSALVAQIFYQIVTTYKEARVHLVSTTGDQVRAGVDKGTLDFGILTTEARLPEYGQLRFSQKDSWGLVMPANHELSGKEVLTPADLVNHRILLARQVDVEQTLLSWAGNYRDQIQVVGTYDMYYSMHVLVRNHVGLAFSFDKPDYHQTNSSLIFRPLSGMTRFSSKLIWKKGRSHSRLAQVFLTKISDKTNHDHY</sequence>
<dbReference type="InterPro" id="IPR050950">
    <property type="entry name" value="HTH-type_LysR_regulators"/>
</dbReference>
<dbReference type="RefSeq" id="WP_008856414.1">
    <property type="nucleotide sequence ID" value="NZ_AZEB01000002.1"/>
</dbReference>
<keyword evidence="7" id="KW-1185">Reference proteome</keyword>
<evidence type="ECO:0000256" key="2">
    <source>
        <dbReference type="ARBA" id="ARBA00023015"/>
    </source>
</evidence>
<dbReference type="GO" id="GO:0003700">
    <property type="term" value="F:DNA-binding transcription factor activity"/>
    <property type="evidence" value="ECO:0007669"/>
    <property type="project" value="InterPro"/>
</dbReference>
<evidence type="ECO:0000313" key="6">
    <source>
        <dbReference type="EMBL" id="KRL23149.1"/>
    </source>
</evidence>
<evidence type="ECO:0000259" key="5">
    <source>
        <dbReference type="PROSITE" id="PS50931"/>
    </source>
</evidence>
<dbReference type="AlphaFoldDB" id="A0A0R1NS36"/>
<keyword evidence="2" id="KW-0805">Transcription regulation</keyword>
<evidence type="ECO:0000256" key="3">
    <source>
        <dbReference type="ARBA" id="ARBA00023125"/>
    </source>
</evidence>
<dbReference type="PANTHER" id="PTHR30419:SF8">
    <property type="entry name" value="NITROGEN ASSIMILATION TRANSCRIPTIONAL ACTIVATOR-RELATED"/>
    <property type="match status" value="1"/>
</dbReference>
<dbReference type="PROSITE" id="PS50931">
    <property type="entry name" value="HTH_LYSR"/>
    <property type="match status" value="1"/>
</dbReference>
<dbReference type="SUPFAM" id="SSF53850">
    <property type="entry name" value="Periplasmic binding protein-like II"/>
    <property type="match status" value="1"/>
</dbReference>
<dbReference type="InterPro" id="IPR036388">
    <property type="entry name" value="WH-like_DNA-bd_sf"/>
</dbReference>
<feature type="domain" description="HTH lysR-type" evidence="5">
    <location>
        <begin position="1"/>
        <end position="58"/>
    </location>
</feature>